<dbReference type="STRING" id="48709.A0A1D2NI98"/>
<evidence type="ECO:0000256" key="1">
    <source>
        <dbReference type="SAM" id="Phobius"/>
    </source>
</evidence>
<dbReference type="InterPro" id="IPR053025">
    <property type="entry name" value="Mito_ATP_Synthase-Asso"/>
</dbReference>
<proteinExistence type="predicted"/>
<dbReference type="CDD" id="cd06257">
    <property type="entry name" value="DnaJ"/>
    <property type="match status" value="1"/>
</dbReference>
<feature type="domain" description="J" evidence="2">
    <location>
        <begin position="25"/>
        <end position="87"/>
    </location>
</feature>
<reference evidence="3 4" key="1">
    <citation type="journal article" date="2016" name="Genome Biol. Evol.">
        <title>Gene Family Evolution Reflects Adaptation to Soil Environmental Stressors in the Genome of the Collembolan Orchesella cincta.</title>
        <authorList>
            <person name="Faddeeva-Vakhrusheva A."/>
            <person name="Derks M.F."/>
            <person name="Anvar S.Y."/>
            <person name="Agamennone V."/>
            <person name="Suring W."/>
            <person name="Smit S."/>
            <person name="van Straalen N.M."/>
            <person name="Roelofs D."/>
        </authorList>
    </citation>
    <scope>NUCLEOTIDE SEQUENCE [LARGE SCALE GENOMIC DNA]</scope>
    <source>
        <tissue evidence="3">Mixed pool</tissue>
    </source>
</reference>
<dbReference type="SUPFAM" id="SSF46565">
    <property type="entry name" value="Chaperone J-domain"/>
    <property type="match status" value="1"/>
</dbReference>
<comment type="caution">
    <text evidence="3">The sequence shown here is derived from an EMBL/GenBank/DDBJ whole genome shotgun (WGS) entry which is preliminary data.</text>
</comment>
<evidence type="ECO:0000259" key="2">
    <source>
        <dbReference type="PROSITE" id="PS50076"/>
    </source>
</evidence>
<accession>A0A1D2NI98</accession>
<dbReference type="PANTHER" id="PTHR44873:SF1">
    <property type="entry name" value="DNAJ HOMOLOG SUBFAMILY C MEMBER 30, MITOCHONDRIAL"/>
    <property type="match status" value="1"/>
</dbReference>
<dbReference type="AlphaFoldDB" id="A0A1D2NI98"/>
<dbReference type="InterPro" id="IPR036869">
    <property type="entry name" value="J_dom_sf"/>
</dbReference>
<dbReference type="EMBL" id="LJIJ01000033">
    <property type="protein sequence ID" value="ODN04932.1"/>
    <property type="molecule type" value="Genomic_DNA"/>
</dbReference>
<dbReference type="PANTHER" id="PTHR44873">
    <property type="entry name" value="DNAJ HOMOLOG SUBFAMILY C MEMBER 30, MITOCHONDRIAL"/>
    <property type="match status" value="1"/>
</dbReference>
<evidence type="ECO:0000313" key="4">
    <source>
        <dbReference type="Proteomes" id="UP000094527"/>
    </source>
</evidence>
<dbReference type="SMART" id="SM00271">
    <property type="entry name" value="DnaJ"/>
    <property type="match status" value="1"/>
</dbReference>
<keyword evidence="1" id="KW-0812">Transmembrane</keyword>
<dbReference type="Pfam" id="PF00226">
    <property type="entry name" value="DnaJ"/>
    <property type="match status" value="1"/>
</dbReference>
<keyword evidence="1" id="KW-1133">Transmembrane helix</keyword>
<name>A0A1D2NI98_ORCCI</name>
<dbReference type="OMA" id="TEAHYHE"/>
<dbReference type="InterPro" id="IPR018253">
    <property type="entry name" value="DnaJ_domain_CS"/>
</dbReference>
<feature type="transmembrane region" description="Helical" evidence="1">
    <location>
        <begin position="187"/>
        <end position="206"/>
    </location>
</feature>
<dbReference type="OrthoDB" id="291007at2759"/>
<dbReference type="PROSITE" id="PS50076">
    <property type="entry name" value="DNAJ_2"/>
    <property type="match status" value="1"/>
</dbReference>
<evidence type="ECO:0000313" key="3">
    <source>
        <dbReference type="EMBL" id="ODN04932.1"/>
    </source>
</evidence>
<dbReference type="PROSITE" id="PS00636">
    <property type="entry name" value="DNAJ_1"/>
    <property type="match status" value="1"/>
</dbReference>
<keyword evidence="4" id="KW-1185">Reference proteome</keyword>
<dbReference type="PRINTS" id="PR00625">
    <property type="entry name" value="JDOMAIN"/>
</dbReference>
<dbReference type="Gene3D" id="1.10.287.110">
    <property type="entry name" value="DnaJ domain"/>
    <property type="match status" value="1"/>
</dbReference>
<sequence length="225" mass="26482">MLSINTFRRRASDLKVLFSRQVHKSYYDALGLTPKASQGDIKRAYYEKSMVYHPDKWEGNPEAFKEICTAYEVLGNNKLRKMYDKGLLPVGAAGYAAVKEKSKSQSEEAREDVRKRKENLYENMNATSFDESHRKKKTYTGKTDQFDYDAWTEAHYHETFTRQESGKAEFERLKRQREEAALAVHKLDRIFSISAIIMWVGFMLYFRDIYDLQFDKPARRRPPES</sequence>
<protein>
    <submittedName>
        <fullName evidence="3">DnaJ subfamily A member 1</fullName>
    </submittedName>
</protein>
<gene>
    <name evidence="3" type="ORF">Ocin01_01768</name>
</gene>
<dbReference type="Proteomes" id="UP000094527">
    <property type="component" value="Unassembled WGS sequence"/>
</dbReference>
<keyword evidence="1" id="KW-0472">Membrane</keyword>
<dbReference type="InterPro" id="IPR001623">
    <property type="entry name" value="DnaJ_domain"/>
</dbReference>
<organism evidence="3 4">
    <name type="scientific">Orchesella cincta</name>
    <name type="common">Springtail</name>
    <name type="synonym">Podura cincta</name>
    <dbReference type="NCBI Taxonomy" id="48709"/>
    <lineage>
        <taxon>Eukaryota</taxon>
        <taxon>Metazoa</taxon>
        <taxon>Ecdysozoa</taxon>
        <taxon>Arthropoda</taxon>
        <taxon>Hexapoda</taxon>
        <taxon>Collembola</taxon>
        <taxon>Entomobryomorpha</taxon>
        <taxon>Entomobryoidea</taxon>
        <taxon>Orchesellidae</taxon>
        <taxon>Orchesellinae</taxon>
        <taxon>Orchesella</taxon>
    </lineage>
</organism>